<dbReference type="FunFam" id="1.10.10.1420:FF:000003">
    <property type="entry name" value="CDT1-like protein a chloroplastic"/>
    <property type="match status" value="1"/>
</dbReference>
<feature type="domain" description="CDT1 Geminin-binding" evidence="4">
    <location>
        <begin position="112"/>
        <end position="247"/>
    </location>
</feature>
<dbReference type="Pfam" id="PF16679">
    <property type="entry name" value="CDT1_C"/>
    <property type="match status" value="1"/>
</dbReference>
<reference evidence="5" key="2">
    <citation type="submission" date="2023-05" db="EMBL/GenBank/DDBJ databases">
        <authorList>
            <person name="Schelkunov M.I."/>
        </authorList>
    </citation>
    <scope>NUCLEOTIDE SEQUENCE</scope>
    <source>
        <strain evidence="5">Hsosn_3</strain>
        <tissue evidence="5">Leaf</tissue>
    </source>
</reference>
<feature type="compositionally biased region" description="Polar residues" evidence="3">
    <location>
        <begin position="40"/>
        <end position="52"/>
    </location>
</feature>
<sequence>MDSAGEMRSTFDSFKSKKILNSTPKTVSFDESVKAPIESPWSSKTPEKSVNPTRRLRNRGAALSLKEVKQCAKKLHARDPETRPDPVKSLDEQISLEPVQSPAPKPKRSVKLPEQYEILDKLFSSLDSSIRLLRIKGTVSTFTNISPKMECLTDRRFSHGHLAQLKFVFPEAIEIEKILIRDERTCCMKPDLHVSLSFAAAESDGKSKSSSSNSGSLLLRKAFRARLFKFFEAHPKGDEVPEATLPEPFNKSTQGLLNMDTIQASNVSSTNQKAVLSSQQTVPASHLSQSFRRGFSKRALSNEAGNTSQVRPAAVCPTTVLPVSKQCNDLSSEKEASKSIVSPVKSAIPRKSMVSRGSQACPRASCPPATPIKAINSTKNEVSSMASDNIQVTPVKSFSKSSKLLTTPAKLTGAEVTPAKSLSTPVKLMSATPVLQPPKRCYMSPDADALSSPNKLVRRPQRSRSLIFDTPKKKEHVEEAFDTPMKKERVEEATGGEKLLLDSDIFDILPENLLQSIREKEKKTLEDQDPAISQAKRRQQMIASLPKLFDMVHYFFQSIKRSAITKDELIHKIVANHLDIVDKREVEEQLRLLQELAPEWIYEKSAITGDLLLCINKISSPESVRSRLAEAR</sequence>
<dbReference type="InterPro" id="IPR038090">
    <property type="entry name" value="Cdt1_C_WH_dom_sf"/>
</dbReference>
<organism evidence="5 6">
    <name type="scientific">Heracleum sosnowskyi</name>
    <dbReference type="NCBI Taxonomy" id="360622"/>
    <lineage>
        <taxon>Eukaryota</taxon>
        <taxon>Viridiplantae</taxon>
        <taxon>Streptophyta</taxon>
        <taxon>Embryophyta</taxon>
        <taxon>Tracheophyta</taxon>
        <taxon>Spermatophyta</taxon>
        <taxon>Magnoliopsida</taxon>
        <taxon>eudicotyledons</taxon>
        <taxon>Gunneridae</taxon>
        <taxon>Pentapetalae</taxon>
        <taxon>asterids</taxon>
        <taxon>campanulids</taxon>
        <taxon>Apiales</taxon>
        <taxon>Apiaceae</taxon>
        <taxon>Apioideae</taxon>
        <taxon>apioid superclade</taxon>
        <taxon>Tordylieae</taxon>
        <taxon>Tordyliinae</taxon>
        <taxon>Heracleum</taxon>
    </lineage>
</organism>
<evidence type="ECO:0000256" key="1">
    <source>
        <dbReference type="ARBA" id="ARBA00008356"/>
    </source>
</evidence>
<dbReference type="EMBL" id="JAUIZM010000011">
    <property type="protein sequence ID" value="KAK1356701.1"/>
    <property type="molecule type" value="Genomic_DNA"/>
</dbReference>
<protein>
    <submittedName>
        <fullName evidence="5">CDT1 domain-containing protein</fullName>
    </submittedName>
</protein>
<evidence type="ECO:0000256" key="3">
    <source>
        <dbReference type="SAM" id="MobiDB-lite"/>
    </source>
</evidence>
<dbReference type="GO" id="GO:0003677">
    <property type="term" value="F:DNA binding"/>
    <property type="evidence" value="ECO:0007669"/>
    <property type="project" value="InterPro"/>
</dbReference>
<dbReference type="Proteomes" id="UP001237642">
    <property type="component" value="Unassembled WGS sequence"/>
</dbReference>
<dbReference type="CDD" id="cd08767">
    <property type="entry name" value="Cdt1_c"/>
    <property type="match status" value="1"/>
</dbReference>
<dbReference type="CDD" id="cd08674">
    <property type="entry name" value="Cdt1_m"/>
    <property type="match status" value="1"/>
</dbReference>
<evidence type="ECO:0000313" key="5">
    <source>
        <dbReference type="EMBL" id="KAK1356701.1"/>
    </source>
</evidence>
<dbReference type="PANTHER" id="PTHR28637:SF1">
    <property type="entry name" value="DNA REPLICATION FACTOR CDT1"/>
    <property type="match status" value="1"/>
</dbReference>
<keyword evidence="2" id="KW-0131">Cell cycle</keyword>
<dbReference type="SUPFAM" id="SSF46785">
    <property type="entry name" value="Winged helix' DNA-binding domain"/>
    <property type="match status" value="1"/>
</dbReference>
<feature type="region of interest" description="Disordered" evidence="3">
    <location>
        <begin position="25"/>
        <end position="109"/>
    </location>
</feature>
<dbReference type="GO" id="GO:0070182">
    <property type="term" value="F:DNA polymerase binding"/>
    <property type="evidence" value="ECO:0007669"/>
    <property type="project" value="TreeGrafter"/>
</dbReference>
<gene>
    <name evidence="5" type="ORF">POM88_049957</name>
</gene>
<evidence type="ECO:0000313" key="6">
    <source>
        <dbReference type="Proteomes" id="UP001237642"/>
    </source>
</evidence>
<dbReference type="InterPro" id="IPR032054">
    <property type="entry name" value="Cdt1_C"/>
</dbReference>
<reference evidence="5" key="1">
    <citation type="submission" date="2023-02" db="EMBL/GenBank/DDBJ databases">
        <title>Genome of toxic invasive species Heracleum sosnowskyi carries increased number of genes despite the absence of recent whole-genome duplications.</title>
        <authorList>
            <person name="Schelkunov M."/>
            <person name="Shtratnikova V."/>
            <person name="Makarenko M."/>
            <person name="Klepikova A."/>
            <person name="Omelchenko D."/>
            <person name="Novikova G."/>
            <person name="Obukhova E."/>
            <person name="Bogdanov V."/>
            <person name="Penin A."/>
            <person name="Logacheva M."/>
        </authorList>
    </citation>
    <scope>NUCLEOTIDE SEQUENCE</scope>
    <source>
        <strain evidence="5">Hsosn_3</strain>
        <tissue evidence="5">Leaf</tissue>
    </source>
</reference>
<dbReference type="GO" id="GO:0005634">
    <property type="term" value="C:nucleus"/>
    <property type="evidence" value="ECO:0007669"/>
    <property type="project" value="TreeGrafter"/>
</dbReference>
<dbReference type="InterPro" id="IPR014939">
    <property type="entry name" value="CDT1_Gemini-bd-like"/>
</dbReference>
<dbReference type="InterPro" id="IPR045173">
    <property type="entry name" value="Cdt1"/>
</dbReference>
<dbReference type="AlphaFoldDB" id="A0AAD8M111"/>
<dbReference type="InterPro" id="IPR036390">
    <property type="entry name" value="WH_DNA-bd_sf"/>
</dbReference>
<proteinExistence type="inferred from homology"/>
<comment type="caution">
    <text evidence="5">The sequence shown here is derived from an EMBL/GenBank/DDBJ whole genome shotgun (WGS) entry which is preliminary data.</text>
</comment>
<dbReference type="SMART" id="SM01075">
    <property type="entry name" value="CDT1"/>
    <property type="match status" value="1"/>
</dbReference>
<evidence type="ECO:0000259" key="4">
    <source>
        <dbReference type="SMART" id="SM01075"/>
    </source>
</evidence>
<dbReference type="GO" id="GO:0000278">
    <property type="term" value="P:mitotic cell cycle"/>
    <property type="evidence" value="ECO:0007669"/>
    <property type="project" value="TreeGrafter"/>
</dbReference>
<feature type="compositionally biased region" description="Basic and acidic residues" evidence="3">
    <location>
        <begin position="77"/>
        <end position="91"/>
    </location>
</feature>
<name>A0AAD8M111_9APIA</name>
<dbReference type="GO" id="GO:0030174">
    <property type="term" value="P:regulation of DNA-templated DNA replication initiation"/>
    <property type="evidence" value="ECO:0007669"/>
    <property type="project" value="InterPro"/>
</dbReference>
<dbReference type="GO" id="GO:0000076">
    <property type="term" value="P:DNA replication checkpoint signaling"/>
    <property type="evidence" value="ECO:0007669"/>
    <property type="project" value="TreeGrafter"/>
</dbReference>
<dbReference type="Pfam" id="PF08839">
    <property type="entry name" value="CDT1"/>
    <property type="match status" value="1"/>
</dbReference>
<keyword evidence="6" id="KW-1185">Reference proteome</keyword>
<dbReference type="GO" id="GO:0071163">
    <property type="term" value="P:DNA replication preinitiation complex assembly"/>
    <property type="evidence" value="ECO:0007669"/>
    <property type="project" value="InterPro"/>
</dbReference>
<evidence type="ECO:0000256" key="2">
    <source>
        <dbReference type="ARBA" id="ARBA00023306"/>
    </source>
</evidence>
<dbReference type="Gene3D" id="1.10.10.1420">
    <property type="entry name" value="DNA replication factor Cdt1, C-terminal WH domain"/>
    <property type="match status" value="1"/>
</dbReference>
<dbReference type="PANTHER" id="PTHR28637">
    <property type="entry name" value="DNA REPLICATION FACTOR CDT1"/>
    <property type="match status" value="1"/>
</dbReference>
<accession>A0AAD8M111</accession>
<comment type="similarity">
    <text evidence="1">Belongs to the Cdt1 family.</text>
</comment>